<sequence length="70" mass="7676">MNSSSVLGNLVLSHLPANLTTGLTGLVGKLDDIATKLGEIVEILKTIDKKLNDQNRTKQKTVRRTYPKNT</sequence>
<reference evidence="1 2" key="1">
    <citation type="journal article" date="2015" name="Nature">
        <title>rRNA introns, odd ribosomes, and small enigmatic genomes across a large radiation of phyla.</title>
        <authorList>
            <person name="Brown C.T."/>
            <person name="Hug L.A."/>
            <person name="Thomas B.C."/>
            <person name="Sharon I."/>
            <person name="Castelle C.J."/>
            <person name="Singh A."/>
            <person name="Wilkins M.J."/>
            <person name="Williams K.H."/>
            <person name="Banfield J.F."/>
        </authorList>
    </citation>
    <scope>NUCLEOTIDE SEQUENCE [LARGE SCALE GENOMIC DNA]</scope>
</reference>
<organism evidence="1 2">
    <name type="scientific">Candidatus Yanofskybacteria bacterium GW2011_GWC2_41_9</name>
    <dbReference type="NCBI Taxonomy" id="1619029"/>
    <lineage>
        <taxon>Bacteria</taxon>
        <taxon>Candidatus Yanofskyibacteriota</taxon>
    </lineage>
</organism>
<accession>A0A0G0XPH6</accession>
<evidence type="ECO:0000313" key="1">
    <source>
        <dbReference type="EMBL" id="KKS26739.1"/>
    </source>
</evidence>
<dbReference type="EMBL" id="LCCE01000018">
    <property type="protein sequence ID" value="KKS26739.1"/>
    <property type="molecule type" value="Genomic_DNA"/>
</dbReference>
<proteinExistence type="predicted"/>
<dbReference type="AlphaFoldDB" id="A0A0G0XPH6"/>
<name>A0A0G0XPH6_9BACT</name>
<dbReference type="Proteomes" id="UP000033859">
    <property type="component" value="Unassembled WGS sequence"/>
</dbReference>
<comment type="caution">
    <text evidence="1">The sequence shown here is derived from an EMBL/GenBank/DDBJ whole genome shotgun (WGS) entry which is preliminary data.</text>
</comment>
<gene>
    <name evidence="1" type="ORF">UU84_C0018G0003</name>
</gene>
<evidence type="ECO:0000313" key="2">
    <source>
        <dbReference type="Proteomes" id="UP000033859"/>
    </source>
</evidence>
<protein>
    <submittedName>
        <fullName evidence="1">Uncharacterized protein</fullName>
    </submittedName>
</protein>